<dbReference type="PANTHER" id="PTHR11106:SF27">
    <property type="entry name" value="MACRO DOMAIN-CONTAINING PROTEIN"/>
    <property type="match status" value="1"/>
</dbReference>
<feature type="domain" description="Macro" evidence="1">
    <location>
        <begin position="1"/>
        <end position="172"/>
    </location>
</feature>
<protein>
    <submittedName>
        <fullName evidence="2">Protein-ADP-ribose hydrolase</fullName>
    </submittedName>
</protein>
<dbReference type="PROSITE" id="PS51154">
    <property type="entry name" value="MACRO"/>
    <property type="match status" value="1"/>
</dbReference>
<organism evidence="2">
    <name type="scientific">Edafosvirus sp</name>
    <dbReference type="NCBI Taxonomy" id="2487765"/>
    <lineage>
        <taxon>Viruses</taxon>
        <taxon>Varidnaviria</taxon>
        <taxon>Bamfordvirae</taxon>
        <taxon>Nucleocytoviricota</taxon>
        <taxon>Megaviricetes</taxon>
        <taxon>Imitervirales</taxon>
        <taxon>Mimiviridae</taxon>
        <taxon>Klosneuvirinae</taxon>
    </lineage>
</organism>
<accession>A0A3G4ZT21</accession>
<dbReference type="Pfam" id="PF01661">
    <property type="entry name" value="Macro"/>
    <property type="match status" value="1"/>
</dbReference>
<evidence type="ECO:0000313" key="2">
    <source>
        <dbReference type="EMBL" id="AYV78050.1"/>
    </source>
</evidence>
<name>A0A3G4ZT21_9VIRU</name>
<dbReference type="SUPFAM" id="SSF52949">
    <property type="entry name" value="Macro domain-like"/>
    <property type="match status" value="1"/>
</dbReference>
<dbReference type="InterPro" id="IPR043472">
    <property type="entry name" value="Macro_dom-like"/>
</dbReference>
<dbReference type="CDD" id="cd02908">
    <property type="entry name" value="Macro_OAADPr_deacetylase"/>
    <property type="match status" value="1"/>
</dbReference>
<dbReference type="InterPro" id="IPR002589">
    <property type="entry name" value="Macro_dom"/>
</dbReference>
<dbReference type="SMART" id="SM00506">
    <property type="entry name" value="A1pp"/>
    <property type="match status" value="1"/>
</dbReference>
<proteinExistence type="predicted"/>
<gene>
    <name evidence="2" type="ORF">Edafosvirus4_34</name>
</gene>
<dbReference type="PANTHER" id="PTHR11106">
    <property type="entry name" value="GANGLIOSIDE INDUCED DIFFERENTIATION ASSOCIATED PROTEIN 2-RELATED"/>
    <property type="match status" value="1"/>
</dbReference>
<reference evidence="2" key="1">
    <citation type="submission" date="2018-10" db="EMBL/GenBank/DDBJ databases">
        <title>Hidden diversity of soil giant viruses.</title>
        <authorList>
            <person name="Schulz F."/>
            <person name="Alteio L."/>
            <person name="Goudeau D."/>
            <person name="Ryan E.M."/>
            <person name="Malmstrom R.R."/>
            <person name="Blanchard J."/>
            <person name="Woyke T."/>
        </authorList>
    </citation>
    <scope>NUCLEOTIDE SEQUENCE</scope>
    <source>
        <strain evidence="2">EDV1</strain>
    </source>
</reference>
<evidence type="ECO:0000259" key="1">
    <source>
        <dbReference type="PROSITE" id="PS51154"/>
    </source>
</evidence>
<dbReference type="EMBL" id="MK072069">
    <property type="protein sequence ID" value="AYV78050.1"/>
    <property type="molecule type" value="Genomic_DNA"/>
</dbReference>
<dbReference type="Gene3D" id="3.40.220.10">
    <property type="entry name" value="Leucine Aminopeptidase, subunit E, domain 1"/>
    <property type="match status" value="1"/>
</dbReference>
<dbReference type="GO" id="GO:0016787">
    <property type="term" value="F:hydrolase activity"/>
    <property type="evidence" value="ECO:0007669"/>
    <property type="project" value="UniProtKB-KW"/>
</dbReference>
<keyword evidence="2" id="KW-0378">Hydrolase</keyword>
<sequence length="172" mass="19489">MLYHIREDITKIAIECIVNASNETGLGCFTSNHPCIDNAIHKSAGPQLLEECKTLGGIPTGVAKITNAYKLPSKYIIHVTGPQKRMNEPENHIILSKCYTECLNLARKYNIKEIAFCCISTGIYGYNKYNSAITAINTVIDWIKNNKQYEMKILFVTFTDEDEMIYKKLLKS</sequence>